<dbReference type="EMBL" id="GGFM01009336">
    <property type="protein sequence ID" value="MBW30087.1"/>
    <property type="molecule type" value="Transcribed_RNA"/>
</dbReference>
<dbReference type="AlphaFoldDB" id="A0A2M3ZNC9"/>
<sequence length="101" mass="11509">MCVRVCVLSRIVFNITRALQCGHSIDSPNTTTTGLGERLVVAHTGTRRENGEGFRSWCQVCPCVLSRYFLILRTGSMEPEDNRKRERRITGQKRLESVRVV</sequence>
<proteinExistence type="predicted"/>
<feature type="chain" id="PRO_5014941136" evidence="1">
    <location>
        <begin position="19"/>
        <end position="101"/>
    </location>
</feature>
<keyword evidence="1" id="KW-0732">Signal</keyword>
<evidence type="ECO:0000313" key="2">
    <source>
        <dbReference type="EMBL" id="MBW30087.1"/>
    </source>
</evidence>
<accession>A0A2M3ZNC9</accession>
<protein>
    <submittedName>
        <fullName evidence="2">Putative secreted peptide</fullName>
    </submittedName>
</protein>
<feature type="signal peptide" evidence="1">
    <location>
        <begin position="1"/>
        <end position="18"/>
    </location>
</feature>
<evidence type="ECO:0000256" key="1">
    <source>
        <dbReference type="SAM" id="SignalP"/>
    </source>
</evidence>
<reference evidence="2" key="1">
    <citation type="submission" date="2018-01" db="EMBL/GenBank/DDBJ databases">
        <title>An insight into the sialome of Amazonian anophelines.</title>
        <authorList>
            <person name="Ribeiro J.M."/>
            <person name="Scarpassa V."/>
            <person name="Calvo E."/>
        </authorList>
    </citation>
    <scope>NUCLEOTIDE SEQUENCE</scope>
    <source>
        <tissue evidence="2">Salivary glands</tissue>
    </source>
</reference>
<name>A0A2M3ZNC9_9DIPT</name>
<organism evidence="2">
    <name type="scientific">Anopheles braziliensis</name>
    <dbReference type="NCBI Taxonomy" id="58242"/>
    <lineage>
        <taxon>Eukaryota</taxon>
        <taxon>Metazoa</taxon>
        <taxon>Ecdysozoa</taxon>
        <taxon>Arthropoda</taxon>
        <taxon>Hexapoda</taxon>
        <taxon>Insecta</taxon>
        <taxon>Pterygota</taxon>
        <taxon>Neoptera</taxon>
        <taxon>Endopterygota</taxon>
        <taxon>Diptera</taxon>
        <taxon>Nematocera</taxon>
        <taxon>Culicoidea</taxon>
        <taxon>Culicidae</taxon>
        <taxon>Anophelinae</taxon>
        <taxon>Anopheles</taxon>
    </lineage>
</organism>